<dbReference type="EMBL" id="JARBHB010000006">
    <property type="protein sequence ID" value="KAJ8880245.1"/>
    <property type="molecule type" value="Genomic_DNA"/>
</dbReference>
<dbReference type="InterPro" id="IPR057615">
    <property type="entry name" value="Ig_VWA7"/>
</dbReference>
<dbReference type="Gene3D" id="2.60.40.10">
    <property type="entry name" value="Immunoglobulins"/>
    <property type="match status" value="1"/>
</dbReference>
<reference evidence="2 3" key="1">
    <citation type="submission" date="2023-02" db="EMBL/GenBank/DDBJ databases">
        <title>LHISI_Scaffold_Assembly.</title>
        <authorList>
            <person name="Stuart O.P."/>
            <person name="Cleave R."/>
            <person name="Magrath M.J.L."/>
            <person name="Mikheyev A.S."/>
        </authorList>
    </citation>
    <scope>NUCLEOTIDE SEQUENCE [LARGE SCALE GENOMIC DNA]</scope>
    <source>
        <strain evidence="2">Daus_M_001</strain>
        <tissue evidence="2">Leg muscle</tissue>
    </source>
</reference>
<gene>
    <name evidence="2" type="ORF">PR048_016711</name>
</gene>
<keyword evidence="3" id="KW-1185">Reference proteome</keyword>
<evidence type="ECO:0000313" key="2">
    <source>
        <dbReference type="EMBL" id="KAJ8880245.1"/>
    </source>
</evidence>
<proteinExistence type="predicted"/>
<evidence type="ECO:0000259" key="1">
    <source>
        <dbReference type="Pfam" id="PF23619"/>
    </source>
</evidence>
<organism evidence="2 3">
    <name type="scientific">Dryococelus australis</name>
    <dbReference type="NCBI Taxonomy" id="614101"/>
    <lineage>
        <taxon>Eukaryota</taxon>
        <taxon>Metazoa</taxon>
        <taxon>Ecdysozoa</taxon>
        <taxon>Arthropoda</taxon>
        <taxon>Hexapoda</taxon>
        <taxon>Insecta</taxon>
        <taxon>Pterygota</taxon>
        <taxon>Neoptera</taxon>
        <taxon>Polyneoptera</taxon>
        <taxon>Phasmatodea</taxon>
        <taxon>Verophasmatodea</taxon>
        <taxon>Anareolatae</taxon>
        <taxon>Phasmatidae</taxon>
        <taxon>Eurycanthinae</taxon>
        <taxon>Dryococelus</taxon>
    </lineage>
</organism>
<feature type="domain" description="VWA7 Ig-like" evidence="1">
    <location>
        <begin position="30"/>
        <end position="109"/>
    </location>
</feature>
<accession>A0ABQ9H7H3</accession>
<dbReference type="InterPro" id="IPR013783">
    <property type="entry name" value="Ig-like_fold"/>
</dbReference>
<dbReference type="Pfam" id="PF23619">
    <property type="entry name" value="Ig_VWA7"/>
    <property type="match status" value="1"/>
</dbReference>
<evidence type="ECO:0000313" key="3">
    <source>
        <dbReference type="Proteomes" id="UP001159363"/>
    </source>
</evidence>
<dbReference type="Proteomes" id="UP001159363">
    <property type="component" value="Chromosome 5"/>
</dbReference>
<protein>
    <recommendedName>
        <fullName evidence="1">VWA7 Ig-like domain-containing protein</fullName>
    </recommendedName>
</protein>
<sequence length="129" mass="14200">MVGLTFQRVSYLPQQTTAGTVNPMELELATNSTLYARPGQTAQLIFTVTNNQEQGSYIDFRCSSQHFSINVQPQSLQIAAHQTMYVLATVTVSQNTPQDTEDVITMTAIYGPNSGISKTAYFTVGQEVR</sequence>
<name>A0ABQ9H7H3_9NEOP</name>
<comment type="caution">
    <text evidence="2">The sequence shown here is derived from an EMBL/GenBank/DDBJ whole genome shotgun (WGS) entry which is preliminary data.</text>
</comment>